<evidence type="ECO:0000313" key="4">
    <source>
        <dbReference type="Proteomes" id="UP000838412"/>
    </source>
</evidence>
<dbReference type="InterPro" id="IPR044822">
    <property type="entry name" value="Myb_DNA-bind_4"/>
</dbReference>
<evidence type="ECO:0000259" key="2">
    <source>
        <dbReference type="Pfam" id="PF13837"/>
    </source>
</evidence>
<evidence type="ECO:0000313" key="3">
    <source>
        <dbReference type="EMBL" id="CAH1258871.1"/>
    </source>
</evidence>
<dbReference type="OrthoDB" id="691673at2759"/>
<keyword evidence="4" id="KW-1185">Reference proteome</keyword>
<dbReference type="EMBL" id="OV696688">
    <property type="protein sequence ID" value="CAH1258871.1"/>
    <property type="molecule type" value="Genomic_DNA"/>
</dbReference>
<dbReference type="PANTHER" id="PTHR47595">
    <property type="entry name" value="HEAT SHOCK 70 KDA PROTEIN 14"/>
    <property type="match status" value="1"/>
</dbReference>
<dbReference type="Pfam" id="PF13837">
    <property type="entry name" value="Myb_DNA-bind_4"/>
    <property type="match status" value="1"/>
</dbReference>
<feature type="domain" description="Myb/SANT-like DNA-binding" evidence="2">
    <location>
        <begin position="1"/>
        <end position="49"/>
    </location>
</feature>
<gene>
    <name evidence="3" type="primary">ZSCAN29</name>
    <name evidence="3" type="ORF">BLAG_LOCUS16302</name>
</gene>
<name>A0A8J9ZSS9_BRALA</name>
<feature type="region of interest" description="Disordered" evidence="1">
    <location>
        <begin position="53"/>
        <end position="164"/>
    </location>
</feature>
<feature type="compositionally biased region" description="Polar residues" evidence="1">
    <location>
        <begin position="54"/>
        <end position="71"/>
    </location>
</feature>
<dbReference type="Proteomes" id="UP000838412">
    <property type="component" value="Chromosome 3"/>
</dbReference>
<proteinExistence type="predicted"/>
<accession>A0A8J9ZSS9</accession>
<organism evidence="3 4">
    <name type="scientific">Branchiostoma lanceolatum</name>
    <name type="common">Common lancelet</name>
    <name type="synonym">Amphioxus lanceolatum</name>
    <dbReference type="NCBI Taxonomy" id="7740"/>
    <lineage>
        <taxon>Eukaryota</taxon>
        <taxon>Metazoa</taxon>
        <taxon>Chordata</taxon>
        <taxon>Cephalochordata</taxon>
        <taxon>Leptocardii</taxon>
        <taxon>Amphioxiformes</taxon>
        <taxon>Branchiostomatidae</taxon>
        <taxon>Branchiostoma</taxon>
    </lineage>
</organism>
<sequence length="192" mass="21622">MREEGYPRSSKQIKVKLRGLKAKYRKAKQNNNRSGSARASCPLFEELDAVLWTRPSTNPTYLLETTNQESASSDEDDITPVPVEGPHSPGGFRGAQQQVEQGTQQQVEQGTQQQVEQGTQQQVEQGTQQQVEQGTQQQVEQGTQQQVEQGMQQQVGQHSSPQALPTMHRGFRSPEHIYVGPEVLIQFESWRH</sequence>
<dbReference type="AlphaFoldDB" id="A0A8J9ZSS9"/>
<protein>
    <submittedName>
        <fullName evidence="3">ZSCAN29 protein</fullName>
    </submittedName>
</protein>
<feature type="compositionally biased region" description="Low complexity" evidence="1">
    <location>
        <begin position="96"/>
        <end position="157"/>
    </location>
</feature>
<dbReference type="PANTHER" id="PTHR47595:SF1">
    <property type="entry name" value="MYB_SANT-LIKE DNA-BINDING DOMAIN-CONTAINING PROTEIN"/>
    <property type="match status" value="1"/>
</dbReference>
<evidence type="ECO:0000256" key="1">
    <source>
        <dbReference type="SAM" id="MobiDB-lite"/>
    </source>
</evidence>
<reference evidence="3" key="1">
    <citation type="submission" date="2022-01" db="EMBL/GenBank/DDBJ databases">
        <authorList>
            <person name="Braso-Vives M."/>
        </authorList>
    </citation>
    <scope>NUCLEOTIDE SEQUENCE</scope>
</reference>